<dbReference type="IntAct" id="A0A088QD73">
    <property type="interactions" value="1"/>
</dbReference>
<protein>
    <submittedName>
        <fullName evidence="1">Effector protein OEC89</fullName>
    </submittedName>
</protein>
<dbReference type="AlphaFoldDB" id="A0A088QD73"/>
<organism evidence="1">
    <name type="scientific">Golovinomyces orontii</name>
    <dbReference type="NCBI Taxonomy" id="62715"/>
    <lineage>
        <taxon>Eukaryota</taxon>
        <taxon>Fungi</taxon>
        <taxon>Dikarya</taxon>
        <taxon>Ascomycota</taxon>
        <taxon>Pezizomycotina</taxon>
        <taxon>Leotiomycetes</taxon>
        <taxon>Erysiphales</taxon>
        <taxon>Erysiphaceae</taxon>
        <taxon>Golovinomyces</taxon>
    </lineage>
</organism>
<gene>
    <name evidence="1" type="primary">OEC89</name>
</gene>
<feature type="non-terminal residue" evidence="1">
    <location>
        <position position="1"/>
    </location>
</feature>
<evidence type="ECO:0000313" key="1">
    <source>
        <dbReference type="EMBL" id="AIN81225.1"/>
    </source>
</evidence>
<sequence length="55" mass="6199">MNECLPNVRDKVAMRHQSAYCGRTRDEGTKIQELIKSALNIPKTASQNRVNGQNI</sequence>
<reference evidence="1" key="1">
    <citation type="journal article" date="2014" name="Cell Host Microbe">
        <title>Convergent targeting of a common host protein-network by pathogen effectors from three kingdoms of life.</title>
        <authorList>
            <person name="Wessling R."/>
            <person name="Epple P.M."/>
            <person name="Altmann S."/>
            <person name="He Y."/>
            <person name="Yang L."/>
            <person name="McDonald N."/>
            <person name="Wiley K."/>
            <person name="Bader K.C."/>
            <person name="Glaesser C."/>
            <person name="Mukhtar M.S."/>
            <person name="Haigis S."/>
            <person name="Ghamsari L."/>
            <person name="Stephens A.E."/>
            <person name="Ecker J.R."/>
            <person name="Vidal M."/>
            <person name="Jones J.D.G."/>
            <person name="Mayer K.F.X."/>
            <person name="Ver Loren van Themaat E."/>
            <person name="Schulze-Lefert P."/>
            <person name="Dangl J.L."/>
            <person name="Panstruga R."/>
            <person name="Braun P."/>
        </authorList>
    </citation>
    <scope>NUCLEOTIDE SEQUENCE</scope>
</reference>
<proteinExistence type="evidence at transcript level"/>
<accession>A0A088QD73</accession>
<name>A0A088QD73_9PEZI</name>
<dbReference type="EMBL" id="KM220882">
    <property type="protein sequence ID" value="AIN81225.1"/>
    <property type="molecule type" value="mRNA"/>
</dbReference>